<reference evidence="2" key="1">
    <citation type="journal article" date="2023" name="IMA Fungus">
        <title>Comparative genomic study of the Penicillium genus elucidates a diverse pangenome and 15 lateral gene transfer events.</title>
        <authorList>
            <person name="Petersen C."/>
            <person name="Sorensen T."/>
            <person name="Nielsen M.R."/>
            <person name="Sondergaard T.E."/>
            <person name="Sorensen J.L."/>
            <person name="Fitzpatrick D.A."/>
            <person name="Frisvad J.C."/>
            <person name="Nielsen K.L."/>
        </authorList>
    </citation>
    <scope>NUCLEOTIDE SEQUENCE</scope>
    <source>
        <strain evidence="2">IBT 17514</strain>
    </source>
</reference>
<dbReference type="EMBL" id="JAQJAN010000005">
    <property type="protein sequence ID" value="KAJ5728212.1"/>
    <property type="molecule type" value="Genomic_DNA"/>
</dbReference>
<keyword evidence="3" id="KW-1185">Reference proteome</keyword>
<sequence>MREEPKEAVEFMSPFNPRADGYQVPSGSSNGSAAGIGSYDWLDFSLGSDTNGSGRKPAQYNGCFSIRPSTGIMNTEGVVGNFPQFDMPMFFGRDISRFPEFIDVWYGNSPMLKAPTKYPQDYLPNVNQLQSNLIERFLKGLEGPFEVQREVISLAEEWRKDFPDGSEHADIAEYLRLAGGYPYYHDSYRSLEPFRREYKERYGKASFVHNAMCWQWAVSKDISTEERDKYWRRSEIYRHWLLERIFGAQSEESISVMIFPIEEGKPNYRDGGILYANVNSQRLCFMNMSSMMRGPEVTAPVGHIPFFSTVTEREEPLPIAVSVIGAPGTDLILAEVVEKGMKFADIPKKVRVGRSMY</sequence>
<proteinExistence type="predicted"/>
<comment type="caution">
    <text evidence="2">The sequence shown here is derived from an EMBL/GenBank/DDBJ whole genome shotgun (WGS) entry which is preliminary data.</text>
</comment>
<name>A0AAD6HP55_9EURO</name>
<dbReference type="InterPro" id="IPR036928">
    <property type="entry name" value="AS_sf"/>
</dbReference>
<organism evidence="2 3">
    <name type="scientific">Penicillium malachiteum</name>
    <dbReference type="NCBI Taxonomy" id="1324776"/>
    <lineage>
        <taxon>Eukaryota</taxon>
        <taxon>Fungi</taxon>
        <taxon>Dikarya</taxon>
        <taxon>Ascomycota</taxon>
        <taxon>Pezizomycotina</taxon>
        <taxon>Eurotiomycetes</taxon>
        <taxon>Eurotiomycetidae</taxon>
        <taxon>Eurotiales</taxon>
        <taxon>Aspergillaceae</taxon>
        <taxon>Penicillium</taxon>
    </lineage>
</organism>
<protein>
    <submittedName>
        <fullName evidence="2">Amidase</fullName>
    </submittedName>
</protein>
<dbReference type="Pfam" id="PF01425">
    <property type="entry name" value="Amidase"/>
    <property type="match status" value="1"/>
</dbReference>
<evidence type="ECO:0000313" key="3">
    <source>
        <dbReference type="Proteomes" id="UP001215712"/>
    </source>
</evidence>
<dbReference type="InterPro" id="IPR023631">
    <property type="entry name" value="Amidase_dom"/>
</dbReference>
<evidence type="ECO:0000259" key="1">
    <source>
        <dbReference type="Pfam" id="PF01425"/>
    </source>
</evidence>
<reference evidence="2" key="2">
    <citation type="submission" date="2023-01" db="EMBL/GenBank/DDBJ databases">
        <authorList>
            <person name="Petersen C."/>
        </authorList>
    </citation>
    <scope>NUCLEOTIDE SEQUENCE</scope>
    <source>
        <strain evidence="2">IBT 17514</strain>
    </source>
</reference>
<accession>A0AAD6HP55</accession>
<dbReference type="AlphaFoldDB" id="A0AAD6HP55"/>
<dbReference type="PANTHER" id="PTHR46310">
    <property type="entry name" value="AMIDASE 1"/>
    <property type="match status" value="1"/>
</dbReference>
<dbReference type="SUPFAM" id="SSF75304">
    <property type="entry name" value="Amidase signature (AS) enzymes"/>
    <property type="match status" value="1"/>
</dbReference>
<evidence type="ECO:0000313" key="2">
    <source>
        <dbReference type="EMBL" id="KAJ5728212.1"/>
    </source>
</evidence>
<feature type="domain" description="Amidase" evidence="1">
    <location>
        <begin position="16"/>
        <end position="128"/>
    </location>
</feature>
<gene>
    <name evidence="2" type="ORF">N7493_004542</name>
</gene>
<dbReference type="Proteomes" id="UP001215712">
    <property type="component" value="Unassembled WGS sequence"/>
</dbReference>
<dbReference type="PANTHER" id="PTHR46310:SF7">
    <property type="entry name" value="AMIDASE 1"/>
    <property type="match status" value="1"/>
</dbReference>
<dbReference type="Gene3D" id="3.90.1300.10">
    <property type="entry name" value="Amidase signature (AS) domain"/>
    <property type="match status" value="1"/>
</dbReference>